<reference evidence="6 7" key="1">
    <citation type="submission" date="2006-03" db="EMBL/GenBank/DDBJ databases">
        <title>Complete sequence of Shewanella denitrificans OS217.</title>
        <authorList>
            <consortium name="US DOE Joint Genome Institute"/>
            <person name="Copeland A."/>
            <person name="Lucas S."/>
            <person name="Lapidus A."/>
            <person name="Barry K."/>
            <person name="Detter J.C."/>
            <person name="Glavina del Rio T."/>
            <person name="Hammon N."/>
            <person name="Israni S."/>
            <person name="Dalin E."/>
            <person name="Tice H."/>
            <person name="Pitluck S."/>
            <person name="Brettin T."/>
            <person name="Bruce D."/>
            <person name="Han C."/>
            <person name="Tapia R."/>
            <person name="Gilna P."/>
            <person name="Kiss H."/>
            <person name="Schmutz J."/>
            <person name="Larimer F."/>
            <person name="Land M."/>
            <person name="Hauser L."/>
            <person name="Kyrpides N."/>
            <person name="Lykidis A."/>
            <person name="Richardson P."/>
        </authorList>
    </citation>
    <scope>NUCLEOTIDE SEQUENCE [LARGE SCALE GENOMIC DNA]</scope>
    <source>
        <strain evidence="7">OS217 / ATCC BAA-1090 / DSM 15013</strain>
    </source>
</reference>
<organism evidence="6 7">
    <name type="scientific">Shewanella denitrificans (strain OS217 / ATCC BAA-1090 / DSM 15013)</name>
    <dbReference type="NCBI Taxonomy" id="318161"/>
    <lineage>
        <taxon>Bacteria</taxon>
        <taxon>Pseudomonadati</taxon>
        <taxon>Pseudomonadota</taxon>
        <taxon>Gammaproteobacteria</taxon>
        <taxon>Alteromonadales</taxon>
        <taxon>Shewanellaceae</taxon>
        <taxon>Shewanella</taxon>
    </lineage>
</organism>
<keyword evidence="4" id="KW-1133">Transmembrane helix</keyword>
<dbReference type="GO" id="GO:0005886">
    <property type="term" value="C:plasma membrane"/>
    <property type="evidence" value="ECO:0007669"/>
    <property type="project" value="TreeGrafter"/>
</dbReference>
<evidence type="ECO:0000256" key="1">
    <source>
        <dbReference type="ARBA" id="ARBA00001946"/>
    </source>
</evidence>
<dbReference type="KEGG" id="sdn:Sden_0734"/>
<dbReference type="STRING" id="318161.Sden_0734"/>
<dbReference type="eggNOG" id="COG3706">
    <property type="taxonomic scope" value="Bacteria"/>
</dbReference>
<dbReference type="SUPFAM" id="SSF48452">
    <property type="entry name" value="TPR-like"/>
    <property type="match status" value="1"/>
</dbReference>
<name>Q12RA2_SHEDO</name>
<feature type="domain" description="GGDEF" evidence="5">
    <location>
        <begin position="474"/>
        <end position="604"/>
    </location>
</feature>
<dbReference type="SUPFAM" id="SSF55073">
    <property type="entry name" value="Nucleotide cyclase"/>
    <property type="match status" value="1"/>
</dbReference>
<dbReference type="InterPro" id="IPR019734">
    <property type="entry name" value="TPR_rpt"/>
</dbReference>
<evidence type="ECO:0000313" key="7">
    <source>
        <dbReference type="Proteomes" id="UP000001982"/>
    </source>
</evidence>
<evidence type="ECO:0000259" key="5">
    <source>
        <dbReference type="PROSITE" id="PS50887"/>
    </source>
</evidence>
<dbReference type="HOGENOM" id="CLU_022176_2_0_6"/>
<feature type="transmembrane region" description="Helical" evidence="4">
    <location>
        <begin position="414"/>
        <end position="432"/>
    </location>
</feature>
<evidence type="ECO:0000256" key="2">
    <source>
        <dbReference type="ARBA" id="ARBA00012528"/>
    </source>
</evidence>
<dbReference type="SMART" id="SM00267">
    <property type="entry name" value="GGDEF"/>
    <property type="match status" value="1"/>
</dbReference>
<dbReference type="PANTHER" id="PTHR45138:SF9">
    <property type="entry name" value="DIGUANYLATE CYCLASE DGCM-RELATED"/>
    <property type="match status" value="1"/>
</dbReference>
<evidence type="ECO:0000256" key="4">
    <source>
        <dbReference type="SAM" id="Phobius"/>
    </source>
</evidence>
<comment type="cofactor">
    <cofactor evidence="1">
        <name>Mg(2+)</name>
        <dbReference type="ChEBI" id="CHEBI:18420"/>
    </cofactor>
</comment>
<dbReference type="InterPro" id="IPR029787">
    <property type="entry name" value="Nucleotide_cyclase"/>
</dbReference>
<proteinExistence type="predicted"/>
<accession>Q12RA2</accession>
<sequence length="604" mass="68757">MCFAWQSDDRVDALFKILDDGGSATTQEIGGYLMELENLIPADDIKRQKKLLTLKCWNQDSDNEAKKNLAVKFAIEQESIYASEAPSDTHLELLLCKGFYLQETKLFDAALVDYNKGVKEAYQLENPKLIADALSLRGSMLSFQGEFATALEDLITAQHLYENLNLTYWANNNLHQLATSYRRLGDPQGALSYLLKLEQSYLDNHNPDEAMDTNLQIAFALEELEQHSQALEKYQSSYQYWKNKNNPLFQHIISVHLAGNLIKLGRVDEALSYLLTAKEYLKIEEDNAFSFMHLHFSQAYLIKNEPQKALEHLALAEPAFKISNNHRGLIELYNQRALVLADLNQWQQAYLALSHYTELHLEQDKSSMSMRTTEMRTRFDVNKIEKENSLLIEKQKQKEITLQALTRNESLQNIIIVLVGLILLIVSVFAYVQLKRKVRFKQLALTDELTKLANRRHCYAKANTSLKHAIKHRIPFAIISFDIDHFKRVNDQWGHDVGDKVLITMAGICTNLMRKSDIIGRVGGEEFLVVLPNANKEQALEIAERIVTSVAQAQWQHLTPDTPQTISAGVTSLTNETSLAQLLLKADQGLYSAKSAGRNCVRQV</sequence>
<gene>
    <name evidence="6" type="ordered locus">Sden_0734</name>
</gene>
<comment type="catalytic activity">
    <reaction evidence="3">
        <text>2 GTP = 3',3'-c-di-GMP + 2 diphosphate</text>
        <dbReference type="Rhea" id="RHEA:24898"/>
        <dbReference type="ChEBI" id="CHEBI:33019"/>
        <dbReference type="ChEBI" id="CHEBI:37565"/>
        <dbReference type="ChEBI" id="CHEBI:58805"/>
        <dbReference type="EC" id="2.7.7.65"/>
    </reaction>
</comment>
<dbReference type="InterPro" id="IPR043128">
    <property type="entry name" value="Rev_trsase/Diguanyl_cyclase"/>
</dbReference>
<dbReference type="PROSITE" id="PS50887">
    <property type="entry name" value="GGDEF"/>
    <property type="match status" value="1"/>
</dbReference>
<dbReference type="SMART" id="SM00028">
    <property type="entry name" value="TPR"/>
    <property type="match status" value="4"/>
</dbReference>
<dbReference type="CDD" id="cd01949">
    <property type="entry name" value="GGDEF"/>
    <property type="match status" value="1"/>
</dbReference>
<dbReference type="PANTHER" id="PTHR45138">
    <property type="entry name" value="REGULATORY COMPONENTS OF SENSORY TRANSDUCTION SYSTEM"/>
    <property type="match status" value="1"/>
</dbReference>
<dbReference type="Gene3D" id="3.30.70.270">
    <property type="match status" value="1"/>
</dbReference>
<dbReference type="InterPro" id="IPR011990">
    <property type="entry name" value="TPR-like_helical_dom_sf"/>
</dbReference>
<dbReference type="FunFam" id="3.30.70.270:FF:000001">
    <property type="entry name" value="Diguanylate cyclase domain protein"/>
    <property type="match status" value="1"/>
</dbReference>
<dbReference type="RefSeq" id="WP_011495189.1">
    <property type="nucleotide sequence ID" value="NC_007954.1"/>
</dbReference>
<evidence type="ECO:0000313" key="6">
    <source>
        <dbReference type="EMBL" id="ABE54024.1"/>
    </source>
</evidence>
<dbReference type="InterPro" id="IPR000160">
    <property type="entry name" value="GGDEF_dom"/>
</dbReference>
<dbReference type="GO" id="GO:0043709">
    <property type="term" value="P:cell adhesion involved in single-species biofilm formation"/>
    <property type="evidence" value="ECO:0007669"/>
    <property type="project" value="TreeGrafter"/>
</dbReference>
<keyword evidence="7" id="KW-1185">Reference proteome</keyword>
<protein>
    <recommendedName>
        <fullName evidence="2">diguanylate cyclase</fullName>
        <ecNumber evidence="2">2.7.7.65</ecNumber>
    </recommendedName>
</protein>
<keyword evidence="4" id="KW-0812">Transmembrane</keyword>
<keyword evidence="4" id="KW-0472">Membrane</keyword>
<dbReference type="GO" id="GO:1902201">
    <property type="term" value="P:negative regulation of bacterial-type flagellum-dependent cell motility"/>
    <property type="evidence" value="ECO:0007669"/>
    <property type="project" value="TreeGrafter"/>
</dbReference>
<evidence type="ECO:0000256" key="3">
    <source>
        <dbReference type="ARBA" id="ARBA00034247"/>
    </source>
</evidence>
<dbReference type="InterPro" id="IPR050469">
    <property type="entry name" value="Diguanylate_Cyclase"/>
</dbReference>
<dbReference type="eggNOG" id="COG0457">
    <property type="taxonomic scope" value="Bacteria"/>
</dbReference>
<dbReference type="GO" id="GO:0052621">
    <property type="term" value="F:diguanylate cyclase activity"/>
    <property type="evidence" value="ECO:0007669"/>
    <property type="project" value="UniProtKB-EC"/>
</dbReference>
<dbReference type="Proteomes" id="UP000001982">
    <property type="component" value="Chromosome"/>
</dbReference>
<dbReference type="EMBL" id="CP000302">
    <property type="protein sequence ID" value="ABE54024.1"/>
    <property type="molecule type" value="Genomic_DNA"/>
</dbReference>
<dbReference type="EC" id="2.7.7.65" evidence="2"/>
<dbReference type="Pfam" id="PF00990">
    <property type="entry name" value="GGDEF"/>
    <property type="match status" value="1"/>
</dbReference>
<dbReference type="Gene3D" id="1.25.40.10">
    <property type="entry name" value="Tetratricopeptide repeat domain"/>
    <property type="match status" value="2"/>
</dbReference>
<dbReference type="AlphaFoldDB" id="Q12RA2"/>
<dbReference type="NCBIfam" id="TIGR00254">
    <property type="entry name" value="GGDEF"/>
    <property type="match status" value="1"/>
</dbReference>